<accession>A0ABW0AYS3</accession>
<organism evidence="1 2">
    <name type="scientific">Streptomyces mutomycini</name>
    <dbReference type="NCBI Taxonomy" id="284036"/>
    <lineage>
        <taxon>Bacteria</taxon>
        <taxon>Bacillati</taxon>
        <taxon>Actinomycetota</taxon>
        <taxon>Actinomycetes</taxon>
        <taxon>Kitasatosporales</taxon>
        <taxon>Streptomycetaceae</taxon>
        <taxon>Streptomyces</taxon>
    </lineage>
</organism>
<evidence type="ECO:0000313" key="1">
    <source>
        <dbReference type="EMBL" id="MFC5170058.1"/>
    </source>
</evidence>
<sequence>MADAWPEWMGRAFSEPRMEPYRDACGGDVPQACRLYWWNVEVCAALYGPLHCLELALRNALHVVLTEHYGRADWWEAAPLNAHGLRLVAKARTKCAGRRGRGRRPVGTDSVVAELSFGFWAALLSAGSGYDRTFWVPVVHKAFPHYGGRRDTLYDELWSLVLLRNRVMHHEPVYTRHLAADHAKIYRLLGYLSPALVPEVRAMDRFPSVLRHRGTTCDGSRRPRF</sequence>
<evidence type="ECO:0008006" key="3">
    <source>
        <dbReference type="Google" id="ProtNLM"/>
    </source>
</evidence>
<name>A0ABW0AYS3_9ACTN</name>
<dbReference type="EMBL" id="JBHSKI010000001">
    <property type="protein sequence ID" value="MFC5170058.1"/>
    <property type="molecule type" value="Genomic_DNA"/>
</dbReference>
<reference evidence="2" key="1">
    <citation type="journal article" date="2019" name="Int. J. Syst. Evol. Microbiol.">
        <title>The Global Catalogue of Microorganisms (GCM) 10K type strain sequencing project: providing services to taxonomists for standard genome sequencing and annotation.</title>
        <authorList>
            <consortium name="The Broad Institute Genomics Platform"/>
            <consortium name="The Broad Institute Genome Sequencing Center for Infectious Disease"/>
            <person name="Wu L."/>
            <person name="Ma J."/>
        </authorList>
    </citation>
    <scope>NUCLEOTIDE SEQUENCE [LARGE SCALE GENOMIC DNA]</scope>
    <source>
        <strain evidence="2">CGMCC 4.1721</strain>
    </source>
</reference>
<gene>
    <name evidence="1" type="ORF">ACFPRK_05495</name>
</gene>
<dbReference type="Proteomes" id="UP001596208">
    <property type="component" value="Unassembled WGS sequence"/>
</dbReference>
<protein>
    <recommendedName>
        <fullName evidence="3">Abi-like protein</fullName>
    </recommendedName>
</protein>
<evidence type="ECO:0000313" key="2">
    <source>
        <dbReference type="Proteomes" id="UP001596208"/>
    </source>
</evidence>
<keyword evidence="2" id="KW-1185">Reference proteome</keyword>
<dbReference type="RefSeq" id="WP_065849330.1">
    <property type="nucleotide sequence ID" value="NZ_JBHSKI010000001.1"/>
</dbReference>
<comment type="caution">
    <text evidence="1">The sequence shown here is derived from an EMBL/GenBank/DDBJ whole genome shotgun (WGS) entry which is preliminary data.</text>
</comment>
<proteinExistence type="predicted"/>